<reference evidence="7" key="2">
    <citation type="submission" date="2020-09" db="EMBL/GenBank/DDBJ databases">
        <authorList>
            <person name="Sun Q."/>
            <person name="Zhou Y."/>
        </authorList>
    </citation>
    <scope>NUCLEOTIDE SEQUENCE</scope>
    <source>
        <strain evidence="7">CGMCC 1.15178</strain>
    </source>
</reference>
<dbReference type="Pfam" id="PF00072">
    <property type="entry name" value="Response_reg"/>
    <property type="match status" value="1"/>
</dbReference>
<keyword evidence="1" id="KW-0805">Transcription regulation</keyword>
<dbReference type="PROSITE" id="PS01124">
    <property type="entry name" value="HTH_ARAC_FAMILY_2"/>
    <property type="match status" value="1"/>
</dbReference>
<evidence type="ECO:0000259" key="5">
    <source>
        <dbReference type="PROSITE" id="PS01124"/>
    </source>
</evidence>
<dbReference type="SMART" id="SM00342">
    <property type="entry name" value="HTH_ARAC"/>
    <property type="match status" value="1"/>
</dbReference>
<keyword evidence="8" id="KW-1185">Reference proteome</keyword>
<dbReference type="InterPro" id="IPR009057">
    <property type="entry name" value="Homeodomain-like_sf"/>
</dbReference>
<reference evidence="7" key="1">
    <citation type="journal article" date="2014" name="Int. J. Syst. Evol. Microbiol.">
        <title>Complete genome sequence of Corynebacterium casei LMG S-19264T (=DSM 44701T), isolated from a smear-ripened cheese.</title>
        <authorList>
            <consortium name="US DOE Joint Genome Institute (JGI-PGF)"/>
            <person name="Walter F."/>
            <person name="Albersmeier A."/>
            <person name="Kalinowski J."/>
            <person name="Ruckert C."/>
        </authorList>
    </citation>
    <scope>NUCLEOTIDE SEQUENCE</scope>
    <source>
        <strain evidence="7">CGMCC 1.15178</strain>
    </source>
</reference>
<dbReference type="Proteomes" id="UP000612456">
    <property type="component" value="Unassembled WGS sequence"/>
</dbReference>
<evidence type="ECO:0000313" key="8">
    <source>
        <dbReference type="Proteomes" id="UP000612456"/>
    </source>
</evidence>
<dbReference type="PROSITE" id="PS00041">
    <property type="entry name" value="HTH_ARAC_FAMILY_1"/>
    <property type="match status" value="1"/>
</dbReference>
<dbReference type="Gene3D" id="3.40.50.2300">
    <property type="match status" value="1"/>
</dbReference>
<evidence type="ECO:0000256" key="2">
    <source>
        <dbReference type="ARBA" id="ARBA00023125"/>
    </source>
</evidence>
<proteinExistence type="predicted"/>
<feature type="domain" description="Response regulatory" evidence="6">
    <location>
        <begin position="5"/>
        <end position="122"/>
    </location>
</feature>
<dbReference type="GO" id="GO:0000160">
    <property type="term" value="P:phosphorelay signal transduction system"/>
    <property type="evidence" value="ECO:0007669"/>
    <property type="project" value="InterPro"/>
</dbReference>
<dbReference type="AlphaFoldDB" id="A0A917DVZ3"/>
<sequence>MLMYKVLIIDNEPIIVDGLFDLFNEVEYVELEVFKAYSASEAMDRLSISDIDIVFTDIHMPEMNGLELQQHIKEHWPQCRLIFLSGFNEFSYVQTAMRNGGLDYVLKTEGDERILEAFDKAVASIRETAEKDRFINEAKQEMYVAKPMLQKEYLISLLDGDRAYSEMMQRRFAELDIPLQTELPLQLIVGRMDEWPEDYTASDRILLMFALHNIAKEYLAFSLVIPISYDRTKFVWLVQAKTIATAEWEAAVNQIHEALDAVQSTCKNLLKITISLVTHRDPCQWSEISSVFAGLKRLLGRGLGLGKEILLTDASNGLPAAVKSPIADHYMLQNHRKNVALLESHLEGGAIREFSALCRSMLQSAAFYHYAYTETYYSIATMALSYLNRMEATRNLLERRDLDGLMRIEEHETWESAARYFEGLARLLFERRQLEKEENSHAILDRLHQYIHDHLDDDLTLTKLSEVVYLNPSYLSRLYKQMTGQGLTEYISEQRMDKAKALLKQTAFKIHEIARQVGLEVGYFIKLFKKHLNMTPQEYREMEG</sequence>
<dbReference type="Pfam" id="PF12833">
    <property type="entry name" value="HTH_18"/>
    <property type="match status" value="1"/>
</dbReference>
<evidence type="ECO:0000256" key="1">
    <source>
        <dbReference type="ARBA" id="ARBA00023015"/>
    </source>
</evidence>
<dbReference type="SUPFAM" id="SSF52172">
    <property type="entry name" value="CheY-like"/>
    <property type="match status" value="1"/>
</dbReference>
<dbReference type="PANTHER" id="PTHR43280:SF10">
    <property type="entry name" value="REGULATORY PROTEIN POCR"/>
    <property type="match status" value="1"/>
</dbReference>
<dbReference type="InterPro" id="IPR018060">
    <property type="entry name" value="HTH_AraC"/>
</dbReference>
<dbReference type="InterPro" id="IPR011006">
    <property type="entry name" value="CheY-like_superfamily"/>
</dbReference>
<dbReference type="EMBL" id="BMHP01000002">
    <property type="protein sequence ID" value="GGD72590.1"/>
    <property type="molecule type" value="Genomic_DNA"/>
</dbReference>
<dbReference type="GO" id="GO:0003700">
    <property type="term" value="F:DNA-binding transcription factor activity"/>
    <property type="evidence" value="ECO:0007669"/>
    <property type="project" value="InterPro"/>
</dbReference>
<dbReference type="SUPFAM" id="SSF46689">
    <property type="entry name" value="Homeodomain-like"/>
    <property type="match status" value="2"/>
</dbReference>
<accession>A0A917DVZ3</accession>
<keyword evidence="2" id="KW-0238">DNA-binding</keyword>
<name>A0A917DVZ3_9BACL</name>
<dbReference type="PROSITE" id="PS50110">
    <property type="entry name" value="RESPONSE_REGULATORY"/>
    <property type="match status" value="1"/>
</dbReference>
<evidence type="ECO:0000259" key="6">
    <source>
        <dbReference type="PROSITE" id="PS50110"/>
    </source>
</evidence>
<keyword evidence="4" id="KW-0597">Phosphoprotein</keyword>
<dbReference type="InterPro" id="IPR018062">
    <property type="entry name" value="HTH_AraC-typ_CS"/>
</dbReference>
<organism evidence="7 8">
    <name type="scientific">Paenibacillus nasutitermitis</name>
    <dbReference type="NCBI Taxonomy" id="1652958"/>
    <lineage>
        <taxon>Bacteria</taxon>
        <taxon>Bacillati</taxon>
        <taxon>Bacillota</taxon>
        <taxon>Bacilli</taxon>
        <taxon>Bacillales</taxon>
        <taxon>Paenibacillaceae</taxon>
        <taxon>Paenibacillus</taxon>
    </lineage>
</organism>
<protein>
    <recommendedName>
        <fullName evidence="9">DNA-binding response regulator</fullName>
    </recommendedName>
</protein>
<comment type="caution">
    <text evidence="7">The sequence shown here is derived from an EMBL/GenBank/DDBJ whole genome shotgun (WGS) entry which is preliminary data.</text>
</comment>
<dbReference type="SMART" id="SM00448">
    <property type="entry name" value="REC"/>
    <property type="match status" value="1"/>
</dbReference>
<dbReference type="CDD" id="cd17536">
    <property type="entry name" value="REC_YesN-like"/>
    <property type="match status" value="1"/>
</dbReference>
<gene>
    <name evidence="7" type="ORF">GCM10010911_33060</name>
</gene>
<dbReference type="InterPro" id="IPR001789">
    <property type="entry name" value="Sig_transdc_resp-reg_receiver"/>
</dbReference>
<dbReference type="PANTHER" id="PTHR43280">
    <property type="entry name" value="ARAC-FAMILY TRANSCRIPTIONAL REGULATOR"/>
    <property type="match status" value="1"/>
</dbReference>
<feature type="domain" description="HTH araC/xylS-type" evidence="5">
    <location>
        <begin position="445"/>
        <end position="542"/>
    </location>
</feature>
<keyword evidence="3" id="KW-0804">Transcription</keyword>
<dbReference type="Gene3D" id="1.10.10.60">
    <property type="entry name" value="Homeodomain-like"/>
    <property type="match status" value="2"/>
</dbReference>
<evidence type="ECO:0000256" key="3">
    <source>
        <dbReference type="ARBA" id="ARBA00023163"/>
    </source>
</evidence>
<evidence type="ECO:0000313" key="7">
    <source>
        <dbReference type="EMBL" id="GGD72590.1"/>
    </source>
</evidence>
<evidence type="ECO:0008006" key="9">
    <source>
        <dbReference type="Google" id="ProtNLM"/>
    </source>
</evidence>
<feature type="modified residue" description="4-aspartylphosphate" evidence="4">
    <location>
        <position position="57"/>
    </location>
</feature>
<dbReference type="GO" id="GO:0043565">
    <property type="term" value="F:sequence-specific DNA binding"/>
    <property type="evidence" value="ECO:0007669"/>
    <property type="project" value="InterPro"/>
</dbReference>
<evidence type="ECO:0000256" key="4">
    <source>
        <dbReference type="PROSITE-ProRule" id="PRU00169"/>
    </source>
</evidence>